<dbReference type="KEGG" id="cuh:BJN34_04040"/>
<dbReference type="Pfam" id="PF09977">
    <property type="entry name" value="Tad_C"/>
    <property type="match status" value="1"/>
</dbReference>
<dbReference type="InterPro" id="IPR028087">
    <property type="entry name" value="Tad_N"/>
</dbReference>
<evidence type="ECO:0000259" key="2">
    <source>
        <dbReference type="Pfam" id="PF09977"/>
    </source>
</evidence>
<dbReference type="Pfam" id="PF13400">
    <property type="entry name" value="Tad"/>
    <property type="match status" value="1"/>
</dbReference>
<feature type="region of interest" description="Disordered" evidence="1">
    <location>
        <begin position="354"/>
        <end position="374"/>
    </location>
</feature>
<gene>
    <name evidence="4" type="ORF">BJN34_04040</name>
</gene>
<evidence type="ECO:0000256" key="1">
    <source>
        <dbReference type="SAM" id="MobiDB-lite"/>
    </source>
</evidence>
<evidence type="ECO:0008006" key="6">
    <source>
        <dbReference type="Google" id="ProtNLM"/>
    </source>
</evidence>
<evidence type="ECO:0000313" key="5">
    <source>
        <dbReference type="Proteomes" id="UP000189627"/>
    </source>
</evidence>
<dbReference type="Proteomes" id="UP000189627">
    <property type="component" value="Chromosome 1"/>
</dbReference>
<accession>A0A1U9UJW8</accession>
<dbReference type="OrthoDB" id="8894266at2"/>
<dbReference type="EMBL" id="CP017757">
    <property type="protein sequence ID" value="AQV93066.1"/>
    <property type="molecule type" value="Genomic_DNA"/>
</dbReference>
<dbReference type="AlphaFoldDB" id="A0A1U9UJW8"/>
<evidence type="ECO:0000259" key="3">
    <source>
        <dbReference type="Pfam" id="PF13400"/>
    </source>
</evidence>
<feature type="domain" description="DUF2134" evidence="2">
    <location>
        <begin position="75"/>
        <end position="166"/>
    </location>
</feature>
<evidence type="ECO:0000313" key="4">
    <source>
        <dbReference type="EMBL" id="AQV93066.1"/>
    </source>
</evidence>
<feature type="domain" description="Putative Flp pilus-assembly TadG-like N-terminal" evidence="3">
    <location>
        <begin position="9"/>
        <end position="54"/>
    </location>
</feature>
<proteinExistence type="predicted"/>
<dbReference type="InterPro" id="IPR018705">
    <property type="entry name" value="DUF2134_membrane"/>
</dbReference>
<reference evidence="5" key="1">
    <citation type="submission" date="2017-02" db="EMBL/GenBank/DDBJ databases">
        <title>Complete genome sequence of Cupriavidus necator strain NH9, a 3-chlorobenzoate degrader.</title>
        <authorList>
            <person name="Moriuchi R."/>
            <person name="Dohra H."/>
            <person name="Ogawa N."/>
        </authorList>
    </citation>
    <scope>NUCLEOTIDE SEQUENCE [LARGE SCALE GENOMIC DNA]</scope>
    <source>
        <strain evidence="5">NH9</strain>
    </source>
</reference>
<protein>
    <recommendedName>
        <fullName evidence="6">Flp pilus-assembly TadG-like N-terminal domain-containing protein</fullName>
    </recommendedName>
</protein>
<sequence>MEILRRQRGGIAISTALMLTMLLGFSALAIDIGNVLVARNELQNAADAAALAAAPCLYPRSQCGNINAKVPDWPTAEAAASTFATSTSTNKVQNAYLKEAQVTSGYWDITGIKGLQPVPMTPTTNDLPAVRVTLAKDAGNTNGGVAVYLASILGVTSLRAGATATAVVASPGTVGPHSLFPMAISQCMYDNYWDSKNDAPKTAPNSGVVTGFPYPNQVKDKPYFFQIGSSYHNGVCESGQWTTFGSKDNSASYAKTLLDGGNPVPFTVGVAPGTYIQNGTEDVLFKGTKDCSGAGNGKCEWVTVPVVGDPTAQGTFQVVTAFACLHILDETGNGKNAFVLVQMATTKDSDKCQVPNAGGAGPSYGAQMPPRIVQ</sequence>
<name>A0A1U9UJW8_CUPNE</name>
<organism evidence="4 5">
    <name type="scientific">Cupriavidus necator</name>
    <name type="common">Alcaligenes eutrophus</name>
    <name type="synonym">Ralstonia eutropha</name>
    <dbReference type="NCBI Taxonomy" id="106590"/>
    <lineage>
        <taxon>Bacteria</taxon>
        <taxon>Pseudomonadati</taxon>
        <taxon>Pseudomonadota</taxon>
        <taxon>Betaproteobacteria</taxon>
        <taxon>Burkholderiales</taxon>
        <taxon>Burkholderiaceae</taxon>
        <taxon>Cupriavidus</taxon>
    </lineage>
</organism>